<protein>
    <submittedName>
        <fullName evidence="1">Type II toxin-antitoxin system HigA family antitoxin</fullName>
    </submittedName>
</protein>
<evidence type="ECO:0000313" key="2">
    <source>
        <dbReference type="Proteomes" id="UP001596163"/>
    </source>
</evidence>
<organism evidence="1 2">
    <name type="scientific">Algoriphagus aquatilis</name>
    <dbReference type="NCBI Taxonomy" id="490186"/>
    <lineage>
        <taxon>Bacteria</taxon>
        <taxon>Pseudomonadati</taxon>
        <taxon>Bacteroidota</taxon>
        <taxon>Cytophagia</taxon>
        <taxon>Cytophagales</taxon>
        <taxon>Cyclobacteriaceae</taxon>
        <taxon>Algoriphagus</taxon>
    </lineage>
</organism>
<comment type="caution">
    <text evidence="1">The sequence shown here is derived from an EMBL/GenBank/DDBJ whole genome shotgun (WGS) entry which is preliminary data.</text>
</comment>
<name>A0ABW0BYT9_9BACT</name>
<accession>A0ABW0BYT9</accession>
<sequence length="72" mass="8383">MLKPIKNNNEYEAALERAYDLIQVDLVSESKESDELKVLSILIKEYENEHFPIPKPHPIEAIKFRLDQMGIS</sequence>
<evidence type="ECO:0000313" key="1">
    <source>
        <dbReference type="EMBL" id="MFC5192922.1"/>
    </source>
</evidence>
<dbReference type="Proteomes" id="UP001596163">
    <property type="component" value="Unassembled WGS sequence"/>
</dbReference>
<dbReference type="RefSeq" id="WP_377916408.1">
    <property type="nucleotide sequence ID" value="NZ_JBHSKS010000012.1"/>
</dbReference>
<reference evidence="2" key="1">
    <citation type="journal article" date="2019" name="Int. J. Syst. Evol. Microbiol.">
        <title>The Global Catalogue of Microorganisms (GCM) 10K type strain sequencing project: providing services to taxonomists for standard genome sequencing and annotation.</title>
        <authorList>
            <consortium name="The Broad Institute Genomics Platform"/>
            <consortium name="The Broad Institute Genome Sequencing Center for Infectious Disease"/>
            <person name="Wu L."/>
            <person name="Ma J."/>
        </authorList>
    </citation>
    <scope>NUCLEOTIDE SEQUENCE [LARGE SCALE GENOMIC DNA]</scope>
    <source>
        <strain evidence="2">CGMCC 1.7030</strain>
    </source>
</reference>
<dbReference type="EMBL" id="JBHSKS010000012">
    <property type="protein sequence ID" value="MFC5192922.1"/>
    <property type="molecule type" value="Genomic_DNA"/>
</dbReference>
<proteinExistence type="predicted"/>
<gene>
    <name evidence="1" type="ORF">ACFPIK_14190</name>
</gene>
<keyword evidence="2" id="KW-1185">Reference proteome</keyword>